<comment type="subcellular location">
    <subcellularLocation>
        <location evidence="1">Secreted</location>
    </subcellularLocation>
</comment>
<proteinExistence type="predicted"/>
<dbReference type="EMBL" id="PYGJ01000016">
    <property type="protein sequence ID" value="PSL17591.1"/>
    <property type="molecule type" value="Genomic_DNA"/>
</dbReference>
<gene>
    <name evidence="4" type="ORF">CLV88_11638</name>
</gene>
<dbReference type="Gene3D" id="2.150.10.10">
    <property type="entry name" value="Serralysin-like metalloprotease, C-terminal"/>
    <property type="match status" value="4"/>
</dbReference>
<keyword evidence="5" id="KW-1185">Reference proteome</keyword>
<dbReference type="PROSITE" id="PS00330">
    <property type="entry name" value="HEMOLYSIN_CALCIUM"/>
    <property type="match status" value="2"/>
</dbReference>
<dbReference type="PANTHER" id="PTHR38340:SF1">
    <property type="entry name" value="S-LAYER PROTEIN"/>
    <property type="match status" value="1"/>
</dbReference>
<evidence type="ECO:0000256" key="1">
    <source>
        <dbReference type="ARBA" id="ARBA00004613"/>
    </source>
</evidence>
<keyword evidence="2" id="KW-0964">Secreted</keyword>
<name>A0A2P8F798_9RHOB</name>
<dbReference type="AlphaFoldDB" id="A0A2P8F798"/>
<dbReference type="Proteomes" id="UP000240418">
    <property type="component" value="Unassembled WGS sequence"/>
</dbReference>
<protein>
    <submittedName>
        <fullName evidence="4">Ca2+-binding RTX toxin-like protein</fullName>
    </submittedName>
</protein>
<dbReference type="Pfam" id="PF00353">
    <property type="entry name" value="HemolysinCabind"/>
    <property type="match status" value="7"/>
</dbReference>
<organism evidence="4 5">
    <name type="scientific">Shimia abyssi</name>
    <dbReference type="NCBI Taxonomy" id="1662395"/>
    <lineage>
        <taxon>Bacteria</taxon>
        <taxon>Pseudomonadati</taxon>
        <taxon>Pseudomonadota</taxon>
        <taxon>Alphaproteobacteria</taxon>
        <taxon>Rhodobacterales</taxon>
        <taxon>Roseobacteraceae</taxon>
    </lineage>
</organism>
<dbReference type="InterPro" id="IPR011049">
    <property type="entry name" value="Serralysin-like_metalloprot_C"/>
</dbReference>
<sequence>MTTTPTPIGSDFQVNSHTPNDQQTASVASLQNGGYVVVWESYQQDGSQWGVFGQVFSPSGDEIGGEFRINAFTAGNQEINTDNTVGDNVTALEDGGFVVVWTSWGQDGSGQGVFGQRFDSSGVKVGEEFQVNSVTADDQREASVTGLADGGFVVTWGSWLQDGSQWGIFGQRFDHDGAAVGSEFQINAVTANDQESSSVAALKDGGFVVTWESWLQDGAQWGIVGRRFDGSGAPVGNEFPVNSFTPGDQWQPSVASLEDGGFVVTWTSWSQDGGGWGVFGQRFNASGETVGYEFQINSYTSYSQWQSSVAPLSDGGFVVTWSSFVLLGGFDYGIHGQRFDATGSPVGSEFDVNSFGPGDQWAPSVAALRNGNILVAWESWQQDGAQQGVFARHFDLDLPSLVPTNGDDLITGTSGNDTLAGLAGGDTILGDAGNDLLKGEENNDSIEGGDGNDTLEGNEGVDTLLGEAGDDSLNGGDGDDFLRGDAGDDTVEGGDGNDKVFAGRGDMGDDIILGGAGDDTLGGAQGNDQIFGGTGSDESFGGSGNDLIDESGTDASSNTAWAGAGQDTVIGGDGDDVLGGGAGADLVSGGAGNDVIYPGAGPDNDTLNGEAGNDTIFAGGGDDLIDGGTGDDLIFNGAGTDTVSGGSGSDTIWGAGGDDQFTGGDDADTFAFVQNNGTDTITDFSFAQLDLLNVLGLGLSSESEALAAMTDVDGNVHLTAQGTTVIIEVQTVSDFSSNSGWFDDTVF</sequence>
<feature type="region of interest" description="Disordered" evidence="3">
    <location>
        <begin position="1"/>
        <end position="25"/>
    </location>
</feature>
<evidence type="ECO:0000313" key="5">
    <source>
        <dbReference type="Proteomes" id="UP000240418"/>
    </source>
</evidence>
<dbReference type="InterPro" id="IPR018511">
    <property type="entry name" value="Hemolysin-typ_Ca-bd_CS"/>
</dbReference>
<feature type="region of interest" description="Disordered" evidence="3">
    <location>
        <begin position="433"/>
        <end position="503"/>
    </location>
</feature>
<dbReference type="PANTHER" id="PTHR38340">
    <property type="entry name" value="S-LAYER PROTEIN"/>
    <property type="match status" value="1"/>
</dbReference>
<evidence type="ECO:0000313" key="4">
    <source>
        <dbReference type="EMBL" id="PSL17591.1"/>
    </source>
</evidence>
<dbReference type="RefSeq" id="WP_106609923.1">
    <property type="nucleotide sequence ID" value="NZ_PYGJ01000016.1"/>
</dbReference>
<dbReference type="InterPro" id="IPR001343">
    <property type="entry name" value="Hemolysn_Ca-bd"/>
</dbReference>
<dbReference type="OrthoDB" id="7793891at2"/>
<dbReference type="SUPFAM" id="SSF51120">
    <property type="entry name" value="beta-Roll"/>
    <property type="match status" value="2"/>
</dbReference>
<accession>A0A2P8F798</accession>
<dbReference type="PRINTS" id="PR00313">
    <property type="entry name" value="CABNDNGRPT"/>
</dbReference>
<comment type="caution">
    <text evidence="4">The sequence shown here is derived from an EMBL/GenBank/DDBJ whole genome shotgun (WGS) entry which is preliminary data.</text>
</comment>
<evidence type="ECO:0000256" key="2">
    <source>
        <dbReference type="ARBA" id="ARBA00022525"/>
    </source>
</evidence>
<dbReference type="InterPro" id="IPR050557">
    <property type="entry name" value="RTX_toxin/Mannuronan_C5-epim"/>
</dbReference>
<evidence type="ECO:0000256" key="3">
    <source>
        <dbReference type="SAM" id="MobiDB-lite"/>
    </source>
</evidence>
<reference evidence="4 5" key="1">
    <citation type="submission" date="2018-03" db="EMBL/GenBank/DDBJ databases">
        <title>Genomic Encyclopedia of Archaeal and Bacterial Type Strains, Phase II (KMG-II): from individual species to whole genera.</title>
        <authorList>
            <person name="Goeker M."/>
        </authorList>
    </citation>
    <scope>NUCLEOTIDE SEQUENCE [LARGE SCALE GENOMIC DNA]</scope>
    <source>
        <strain evidence="4 5">DSM 100673</strain>
    </source>
</reference>
<feature type="region of interest" description="Disordered" evidence="3">
    <location>
        <begin position="516"/>
        <end position="576"/>
    </location>
</feature>
<dbReference type="GO" id="GO:0005509">
    <property type="term" value="F:calcium ion binding"/>
    <property type="evidence" value="ECO:0007669"/>
    <property type="project" value="InterPro"/>
</dbReference>
<dbReference type="GO" id="GO:0005576">
    <property type="term" value="C:extracellular region"/>
    <property type="evidence" value="ECO:0007669"/>
    <property type="project" value="UniProtKB-SubCell"/>
</dbReference>